<sequence length="254" mass="26521">MNSLKKFAAMLTALVLTAAMLLCMSVGMSAAGYIGLKKVNEVSKGSTFSLELSLTDNPGISFIVIRIGYDSSLLSYRSVSQGSIFQSFGCAETDSYLELVMSSASDSFSDGRLATVHFLALEELEGESLVTVSVYDARTANGGIVTVDGATVSLSDGSMGWSVVDSSELGVDEDDHEVVLDENASTGTPESLEDEASETTTRRPSTTVTTTQETTRSTTTEATTTTRATTTTAATTTSATTTTEATTAPPTTTP</sequence>
<name>A0A9D1NRI9_9FIRM</name>
<evidence type="ECO:0000313" key="8">
    <source>
        <dbReference type="Proteomes" id="UP000823960"/>
    </source>
</evidence>
<evidence type="ECO:0000256" key="1">
    <source>
        <dbReference type="ARBA" id="ARBA00004613"/>
    </source>
</evidence>
<feature type="signal peptide" evidence="5">
    <location>
        <begin position="1"/>
        <end position="30"/>
    </location>
</feature>
<dbReference type="GO" id="GO:0030246">
    <property type="term" value="F:carbohydrate binding"/>
    <property type="evidence" value="ECO:0007669"/>
    <property type="project" value="InterPro"/>
</dbReference>
<feature type="region of interest" description="Disordered" evidence="4">
    <location>
        <begin position="180"/>
        <end position="254"/>
    </location>
</feature>
<dbReference type="EMBL" id="DVOL01000082">
    <property type="protein sequence ID" value="HIV11167.1"/>
    <property type="molecule type" value="Genomic_DNA"/>
</dbReference>
<comment type="subcellular location">
    <subcellularLocation>
        <location evidence="1">Secreted</location>
    </subcellularLocation>
</comment>
<evidence type="ECO:0000256" key="4">
    <source>
        <dbReference type="SAM" id="MobiDB-lite"/>
    </source>
</evidence>
<dbReference type="InterPro" id="IPR002102">
    <property type="entry name" value="Cohesin_dom"/>
</dbReference>
<feature type="non-terminal residue" evidence="7">
    <location>
        <position position="254"/>
    </location>
</feature>
<feature type="chain" id="PRO_5039587773" description="Cohesin domain-containing protein" evidence="5">
    <location>
        <begin position="31"/>
        <end position="254"/>
    </location>
</feature>
<feature type="compositionally biased region" description="Low complexity" evidence="4">
    <location>
        <begin position="198"/>
        <end position="254"/>
    </location>
</feature>
<dbReference type="Proteomes" id="UP000823960">
    <property type="component" value="Unassembled WGS sequence"/>
</dbReference>
<keyword evidence="5" id="KW-0732">Signal</keyword>
<dbReference type="GO" id="GO:0000272">
    <property type="term" value="P:polysaccharide catabolic process"/>
    <property type="evidence" value="ECO:0007669"/>
    <property type="project" value="InterPro"/>
</dbReference>
<dbReference type="GO" id="GO:0005576">
    <property type="term" value="C:extracellular region"/>
    <property type="evidence" value="ECO:0007669"/>
    <property type="project" value="UniProtKB-SubCell"/>
</dbReference>
<evidence type="ECO:0000256" key="3">
    <source>
        <dbReference type="ARBA" id="ARBA00022737"/>
    </source>
</evidence>
<proteinExistence type="predicted"/>
<keyword evidence="2" id="KW-0964">Secreted</keyword>
<dbReference type="InterPro" id="IPR008965">
    <property type="entry name" value="CBM2/CBM3_carb-bd_dom_sf"/>
</dbReference>
<gene>
    <name evidence="7" type="ORF">IAD28_05710</name>
</gene>
<reference evidence="7" key="2">
    <citation type="journal article" date="2021" name="PeerJ">
        <title>Extensive microbial diversity within the chicken gut microbiome revealed by metagenomics and culture.</title>
        <authorList>
            <person name="Gilroy R."/>
            <person name="Ravi A."/>
            <person name="Getino M."/>
            <person name="Pursley I."/>
            <person name="Horton D.L."/>
            <person name="Alikhan N.F."/>
            <person name="Baker D."/>
            <person name="Gharbi K."/>
            <person name="Hall N."/>
            <person name="Watson M."/>
            <person name="Adriaenssens E.M."/>
            <person name="Foster-Nyarko E."/>
            <person name="Jarju S."/>
            <person name="Secka A."/>
            <person name="Antonio M."/>
            <person name="Oren A."/>
            <person name="Chaudhuri R.R."/>
            <person name="La Ragione R."/>
            <person name="Hildebrand F."/>
            <person name="Pallen M.J."/>
        </authorList>
    </citation>
    <scope>NUCLEOTIDE SEQUENCE</scope>
    <source>
        <strain evidence="7">1370</strain>
    </source>
</reference>
<dbReference type="AlphaFoldDB" id="A0A9D1NRI9"/>
<evidence type="ECO:0000256" key="2">
    <source>
        <dbReference type="ARBA" id="ARBA00022525"/>
    </source>
</evidence>
<dbReference type="Pfam" id="PF00963">
    <property type="entry name" value="Cohesin"/>
    <property type="match status" value="1"/>
</dbReference>
<keyword evidence="3" id="KW-0677">Repeat</keyword>
<feature type="domain" description="Cohesin" evidence="6">
    <location>
        <begin position="37"/>
        <end position="136"/>
    </location>
</feature>
<dbReference type="Gene3D" id="2.60.40.680">
    <property type="match status" value="1"/>
</dbReference>
<comment type="caution">
    <text evidence="7">The sequence shown here is derived from an EMBL/GenBank/DDBJ whole genome shotgun (WGS) entry which is preliminary data.</text>
</comment>
<accession>A0A9D1NRI9</accession>
<evidence type="ECO:0000256" key="5">
    <source>
        <dbReference type="SAM" id="SignalP"/>
    </source>
</evidence>
<evidence type="ECO:0000313" key="7">
    <source>
        <dbReference type="EMBL" id="HIV11167.1"/>
    </source>
</evidence>
<evidence type="ECO:0000259" key="6">
    <source>
        <dbReference type="Pfam" id="PF00963"/>
    </source>
</evidence>
<organism evidence="7 8">
    <name type="scientific">Candidatus Faeciplasma avium</name>
    <dbReference type="NCBI Taxonomy" id="2840798"/>
    <lineage>
        <taxon>Bacteria</taxon>
        <taxon>Bacillati</taxon>
        <taxon>Bacillota</taxon>
        <taxon>Clostridia</taxon>
        <taxon>Eubacteriales</taxon>
        <taxon>Oscillospiraceae</taxon>
        <taxon>Oscillospiraceae incertae sedis</taxon>
        <taxon>Candidatus Faeciplasma</taxon>
    </lineage>
</organism>
<protein>
    <recommendedName>
        <fullName evidence="6">Cohesin domain-containing protein</fullName>
    </recommendedName>
</protein>
<dbReference type="SUPFAM" id="SSF49384">
    <property type="entry name" value="Carbohydrate-binding domain"/>
    <property type="match status" value="1"/>
</dbReference>
<reference evidence="7" key="1">
    <citation type="submission" date="2020-10" db="EMBL/GenBank/DDBJ databases">
        <authorList>
            <person name="Gilroy R."/>
        </authorList>
    </citation>
    <scope>NUCLEOTIDE SEQUENCE</scope>
    <source>
        <strain evidence="7">1370</strain>
    </source>
</reference>